<gene>
    <name evidence="11" type="ORF">RJ639_030907</name>
</gene>
<name>A0AA88WZ37_9ASTE</name>
<dbReference type="GO" id="GO:0006629">
    <property type="term" value="P:lipid metabolic process"/>
    <property type="evidence" value="ECO:0007669"/>
    <property type="project" value="UniProtKB-KW"/>
</dbReference>
<keyword evidence="8" id="KW-0012">Acyltransferase</keyword>
<dbReference type="AlphaFoldDB" id="A0AA88WZ37"/>
<evidence type="ECO:0000256" key="4">
    <source>
        <dbReference type="ARBA" id="ARBA00022692"/>
    </source>
</evidence>
<comment type="similarity">
    <text evidence="2">Belongs to the wax synthase family.</text>
</comment>
<dbReference type="EMBL" id="JAVXUP010000134">
    <property type="protein sequence ID" value="KAK3036942.1"/>
    <property type="molecule type" value="Genomic_DNA"/>
</dbReference>
<feature type="transmembrane region" description="Helical" evidence="9">
    <location>
        <begin position="86"/>
        <end position="112"/>
    </location>
</feature>
<comment type="caution">
    <text evidence="11">The sequence shown here is derived from an EMBL/GenBank/DDBJ whole genome shotgun (WGS) entry which is preliminary data.</text>
</comment>
<dbReference type="Pfam" id="PF13813">
    <property type="entry name" value="MBOAT_2"/>
    <property type="match status" value="1"/>
</dbReference>
<evidence type="ECO:0000259" key="10">
    <source>
        <dbReference type="Pfam" id="PF13813"/>
    </source>
</evidence>
<sequence length="372" mass="42045">MEGGIVEVIKAWTEGEITTFIKVWLAAYISLSYCYVTGKIVPRGIPRLFAIVPVVCLFLKLPLHIHSMHLGGVTSFFLAWLANFKLLMFAFNIGPLSDPSLSLPLFLAIACLPIKIQQNPPPNTQNQLPSPKISLFSYAVKGVLLALFLRVYDYSERIHPKLLLFIYCFHIYFCLELILAVVAAMARALLGLELEPQFNEPLLSTSLQDFWGRRWNIMVNRILRPTVYDPILCVSTRVMGRKWAPLPAILGTFMVSAVMHEMVFYQLCRLRPTWMVTWFFLLHGACLVVEIAIKKAVSGRWRLPPAVSGPLTCVLVVGTGFWLFFPQLVRCGADVRAIKEYAIVGAFLKDVWHGLRFSLCSVTGMSYTRNDI</sequence>
<dbReference type="InterPro" id="IPR032805">
    <property type="entry name" value="Wax_synthase_dom"/>
</dbReference>
<evidence type="ECO:0000256" key="1">
    <source>
        <dbReference type="ARBA" id="ARBA00004141"/>
    </source>
</evidence>
<evidence type="ECO:0000256" key="6">
    <source>
        <dbReference type="ARBA" id="ARBA00023098"/>
    </source>
</evidence>
<evidence type="ECO:0000256" key="2">
    <source>
        <dbReference type="ARBA" id="ARBA00007282"/>
    </source>
</evidence>
<dbReference type="InterPro" id="IPR017088">
    <property type="entry name" value="Wax_synthase_Magnoliopsida"/>
</dbReference>
<feature type="transmembrane region" description="Helical" evidence="9">
    <location>
        <begin position="246"/>
        <end position="267"/>
    </location>
</feature>
<reference evidence="11" key="1">
    <citation type="submission" date="2022-12" db="EMBL/GenBank/DDBJ databases">
        <title>Draft genome assemblies for two species of Escallonia (Escalloniales).</title>
        <authorList>
            <person name="Chanderbali A."/>
            <person name="Dervinis C."/>
            <person name="Anghel I."/>
            <person name="Soltis D."/>
            <person name="Soltis P."/>
            <person name="Zapata F."/>
        </authorList>
    </citation>
    <scope>NUCLEOTIDE SEQUENCE</scope>
    <source>
        <strain evidence="11">UCBG64.0493</strain>
        <tissue evidence="11">Leaf</tissue>
    </source>
</reference>
<accession>A0AA88WZ37</accession>
<dbReference type="GO" id="GO:0016020">
    <property type="term" value="C:membrane"/>
    <property type="evidence" value="ECO:0007669"/>
    <property type="project" value="UniProtKB-SubCell"/>
</dbReference>
<dbReference type="GO" id="GO:0008374">
    <property type="term" value="F:O-acyltransferase activity"/>
    <property type="evidence" value="ECO:0007669"/>
    <property type="project" value="InterPro"/>
</dbReference>
<evidence type="ECO:0000256" key="3">
    <source>
        <dbReference type="ARBA" id="ARBA00022679"/>
    </source>
</evidence>
<evidence type="ECO:0000256" key="8">
    <source>
        <dbReference type="ARBA" id="ARBA00023315"/>
    </source>
</evidence>
<feature type="transmembrane region" description="Helical" evidence="9">
    <location>
        <begin position="164"/>
        <end position="190"/>
    </location>
</feature>
<dbReference type="PIRSF" id="PIRSF037006">
    <property type="entry name" value="Wax_synthase"/>
    <property type="match status" value="1"/>
</dbReference>
<proteinExistence type="inferred from homology"/>
<keyword evidence="12" id="KW-1185">Reference proteome</keyword>
<keyword evidence="5 9" id="KW-1133">Transmembrane helix</keyword>
<protein>
    <recommendedName>
        <fullName evidence="10">Wax synthase domain-containing protein</fullName>
    </recommendedName>
</protein>
<evidence type="ECO:0000256" key="5">
    <source>
        <dbReference type="ARBA" id="ARBA00022989"/>
    </source>
</evidence>
<keyword evidence="4 9" id="KW-0812">Transmembrane</keyword>
<dbReference type="PANTHER" id="PTHR31595:SF77">
    <property type="entry name" value="ACYL-COA--STEROL O-ACYLTRANSFERASE 1-LIKE"/>
    <property type="match status" value="1"/>
</dbReference>
<dbReference type="Proteomes" id="UP001188597">
    <property type="component" value="Unassembled WGS sequence"/>
</dbReference>
<dbReference type="PANTHER" id="PTHR31595">
    <property type="entry name" value="LONG-CHAIN-ALCOHOL O-FATTY-ACYLTRANSFERASE 3-RELATED"/>
    <property type="match status" value="1"/>
</dbReference>
<keyword evidence="7 9" id="KW-0472">Membrane</keyword>
<dbReference type="InterPro" id="IPR044851">
    <property type="entry name" value="Wax_synthase"/>
</dbReference>
<evidence type="ECO:0000256" key="9">
    <source>
        <dbReference type="SAM" id="Phobius"/>
    </source>
</evidence>
<evidence type="ECO:0000313" key="12">
    <source>
        <dbReference type="Proteomes" id="UP001188597"/>
    </source>
</evidence>
<feature type="transmembrane region" description="Helical" evidence="9">
    <location>
        <begin position="305"/>
        <end position="325"/>
    </location>
</feature>
<feature type="transmembrane region" description="Helical" evidence="9">
    <location>
        <begin position="133"/>
        <end position="152"/>
    </location>
</feature>
<feature type="domain" description="Wax synthase" evidence="10">
    <location>
        <begin position="195"/>
        <end position="281"/>
    </location>
</feature>
<keyword evidence="6" id="KW-0443">Lipid metabolism</keyword>
<organism evidence="11 12">
    <name type="scientific">Escallonia herrerae</name>
    <dbReference type="NCBI Taxonomy" id="1293975"/>
    <lineage>
        <taxon>Eukaryota</taxon>
        <taxon>Viridiplantae</taxon>
        <taxon>Streptophyta</taxon>
        <taxon>Embryophyta</taxon>
        <taxon>Tracheophyta</taxon>
        <taxon>Spermatophyta</taxon>
        <taxon>Magnoliopsida</taxon>
        <taxon>eudicotyledons</taxon>
        <taxon>Gunneridae</taxon>
        <taxon>Pentapetalae</taxon>
        <taxon>asterids</taxon>
        <taxon>campanulids</taxon>
        <taxon>Escalloniales</taxon>
        <taxon>Escalloniaceae</taxon>
        <taxon>Escallonia</taxon>
    </lineage>
</organism>
<feature type="transmembrane region" description="Helical" evidence="9">
    <location>
        <begin position="17"/>
        <end position="36"/>
    </location>
</feature>
<comment type="subcellular location">
    <subcellularLocation>
        <location evidence="1">Membrane</location>
        <topology evidence="1">Multi-pass membrane protein</topology>
    </subcellularLocation>
</comment>
<feature type="transmembrane region" description="Helical" evidence="9">
    <location>
        <begin position="273"/>
        <end position="293"/>
    </location>
</feature>
<evidence type="ECO:0000313" key="11">
    <source>
        <dbReference type="EMBL" id="KAK3036942.1"/>
    </source>
</evidence>
<keyword evidence="3" id="KW-0808">Transferase</keyword>
<feature type="transmembrane region" description="Helical" evidence="9">
    <location>
        <begin position="48"/>
        <end position="66"/>
    </location>
</feature>
<evidence type="ECO:0000256" key="7">
    <source>
        <dbReference type="ARBA" id="ARBA00023136"/>
    </source>
</evidence>